<evidence type="ECO:0000256" key="3">
    <source>
        <dbReference type="ARBA" id="ARBA00006577"/>
    </source>
</evidence>
<evidence type="ECO:0000256" key="5">
    <source>
        <dbReference type="ARBA" id="ARBA00023110"/>
    </source>
</evidence>
<feature type="domain" description="PPIase FKBP-type" evidence="11">
    <location>
        <begin position="6"/>
        <end position="84"/>
    </location>
</feature>
<evidence type="ECO:0000256" key="6">
    <source>
        <dbReference type="ARBA" id="ARBA00023186"/>
    </source>
</evidence>
<keyword evidence="13" id="KW-1185">Reference proteome</keyword>
<evidence type="ECO:0000256" key="2">
    <source>
        <dbReference type="ARBA" id="ARBA00004496"/>
    </source>
</evidence>
<name>A0ABT0E676_9GAMM</name>
<protein>
    <recommendedName>
        <fullName evidence="10">Peptidyl-prolyl cis-trans isomerase</fullName>
        <ecNumber evidence="10">5.2.1.8</ecNumber>
    </recommendedName>
</protein>
<keyword evidence="4" id="KW-0963">Cytoplasm</keyword>
<evidence type="ECO:0000256" key="10">
    <source>
        <dbReference type="RuleBase" id="RU003915"/>
    </source>
</evidence>
<comment type="subcellular location">
    <subcellularLocation>
        <location evidence="2">Cytoplasm</location>
    </subcellularLocation>
</comment>
<reference evidence="12" key="1">
    <citation type="submission" date="2022-04" db="EMBL/GenBank/DDBJ databases">
        <title>Alcanivorax sp. CY1518 draft genome sequence.</title>
        <authorList>
            <person name="Zhao G."/>
            <person name="An M."/>
        </authorList>
    </citation>
    <scope>NUCLEOTIDE SEQUENCE</scope>
    <source>
        <strain evidence="12">CY1518</strain>
    </source>
</reference>
<dbReference type="EMBL" id="JALKII010000002">
    <property type="protein sequence ID" value="MCK0537228.1"/>
    <property type="molecule type" value="Genomic_DNA"/>
</dbReference>
<dbReference type="Gene3D" id="3.10.50.40">
    <property type="match status" value="1"/>
</dbReference>
<comment type="function">
    <text evidence="8">Also involved in hydrogenase metallocenter assembly, probably by participating in the nickel insertion step. This function in hydrogenase biosynthesis requires chaperone activity and the presence of the metal-binding domain, but not PPIase activity.</text>
</comment>
<dbReference type="Proteomes" id="UP001165524">
    <property type="component" value="Unassembled WGS sequence"/>
</dbReference>
<dbReference type="PROSITE" id="PS50059">
    <property type="entry name" value="FKBP_PPIASE"/>
    <property type="match status" value="1"/>
</dbReference>
<dbReference type="InterPro" id="IPR001179">
    <property type="entry name" value="PPIase_FKBP_dom"/>
</dbReference>
<keyword evidence="5 9" id="KW-0697">Rotamase</keyword>
<gene>
    <name evidence="12" type="ORF">MU846_05840</name>
</gene>
<evidence type="ECO:0000259" key="11">
    <source>
        <dbReference type="PROSITE" id="PS50059"/>
    </source>
</evidence>
<dbReference type="SUPFAM" id="SSF54534">
    <property type="entry name" value="FKBP-like"/>
    <property type="match status" value="1"/>
</dbReference>
<dbReference type="Pfam" id="PF00254">
    <property type="entry name" value="FKBP_C"/>
    <property type="match status" value="1"/>
</dbReference>
<evidence type="ECO:0000313" key="12">
    <source>
        <dbReference type="EMBL" id="MCK0537228.1"/>
    </source>
</evidence>
<evidence type="ECO:0000256" key="7">
    <source>
        <dbReference type="ARBA" id="ARBA00023235"/>
    </source>
</evidence>
<sequence length="161" mass="17248">MQIAENAVVAIHYTLTNDAGDTLDSSRERDEPLAYLHGHGNIIPGLEKALLGKQSGDTLKVTVEPAEGYGERHEGLIQEVPREAFQGVDELEPGMQFQASTDAGPRMFTITDVQDDVVTVDGNHPLAGATLHFDVEVADVRAASAEELSHGHVHGPGGHEH</sequence>
<comment type="caution">
    <text evidence="12">The sequence shown here is derived from an EMBL/GenBank/DDBJ whole genome shotgun (WGS) entry which is preliminary data.</text>
</comment>
<dbReference type="PANTHER" id="PTHR47861:SF3">
    <property type="entry name" value="FKBP-TYPE PEPTIDYL-PROLYL CIS-TRANS ISOMERASE SLYD"/>
    <property type="match status" value="1"/>
</dbReference>
<comment type="catalytic activity">
    <reaction evidence="1 9 10">
        <text>[protein]-peptidylproline (omega=180) = [protein]-peptidylproline (omega=0)</text>
        <dbReference type="Rhea" id="RHEA:16237"/>
        <dbReference type="Rhea" id="RHEA-COMP:10747"/>
        <dbReference type="Rhea" id="RHEA-COMP:10748"/>
        <dbReference type="ChEBI" id="CHEBI:83833"/>
        <dbReference type="ChEBI" id="CHEBI:83834"/>
        <dbReference type="EC" id="5.2.1.8"/>
    </reaction>
</comment>
<keyword evidence="6" id="KW-0143">Chaperone</keyword>
<organism evidence="12 13">
    <name type="scientific">Alcanivorax quisquiliarum</name>
    <dbReference type="NCBI Taxonomy" id="2933565"/>
    <lineage>
        <taxon>Bacteria</taxon>
        <taxon>Pseudomonadati</taxon>
        <taxon>Pseudomonadota</taxon>
        <taxon>Gammaproteobacteria</taxon>
        <taxon>Oceanospirillales</taxon>
        <taxon>Alcanivoracaceae</taxon>
        <taxon>Alcanivorax</taxon>
    </lineage>
</organism>
<comment type="similarity">
    <text evidence="3 10">Belongs to the FKBP-type PPIase family.</text>
</comment>
<evidence type="ECO:0000256" key="4">
    <source>
        <dbReference type="ARBA" id="ARBA00022490"/>
    </source>
</evidence>
<dbReference type="GO" id="GO:0016853">
    <property type="term" value="F:isomerase activity"/>
    <property type="evidence" value="ECO:0007669"/>
    <property type="project" value="UniProtKB-KW"/>
</dbReference>
<keyword evidence="7 9" id="KW-0413">Isomerase</keyword>
<evidence type="ECO:0000256" key="8">
    <source>
        <dbReference type="ARBA" id="ARBA00037071"/>
    </source>
</evidence>
<dbReference type="InterPro" id="IPR046357">
    <property type="entry name" value="PPIase_dom_sf"/>
</dbReference>
<dbReference type="EC" id="5.2.1.8" evidence="10"/>
<dbReference type="RefSeq" id="WP_246950139.1">
    <property type="nucleotide sequence ID" value="NZ_JALKII010000002.1"/>
</dbReference>
<evidence type="ECO:0000313" key="13">
    <source>
        <dbReference type="Proteomes" id="UP001165524"/>
    </source>
</evidence>
<accession>A0ABT0E676</accession>
<proteinExistence type="inferred from homology"/>
<dbReference type="PANTHER" id="PTHR47861">
    <property type="entry name" value="FKBP-TYPE PEPTIDYL-PROLYL CIS-TRANS ISOMERASE SLYD"/>
    <property type="match status" value="1"/>
</dbReference>
<evidence type="ECO:0000256" key="1">
    <source>
        <dbReference type="ARBA" id="ARBA00000971"/>
    </source>
</evidence>
<evidence type="ECO:0000256" key="9">
    <source>
        <dbReference type="PROSITE-ProRule" id="PRU00277"/>
    </source>
</evidence>